<comment type="subcellular location">
    <subcellularLocation>
        <location evidence="1">Cell membrane</location>
        <topology evidence="1">Multi-pass membrane protein</topology>
    </subcellularLocation>
</comment>
<evidence type="ECO:0000256" key="4">
    <source>
        <dbReference type="ARBA" id="ARBA00022475"/>
    </source>
</evidence>
<dbReference type="Proteomes" id="UP000298781">
    <property type="component" value="Chromosome"/>
</dbReference>
<keyword evidence="6" id="KW-0547">Nucleotide-binding</keyword>
<dbReference type="InterPro" id="IPR027417">
    <property type="entry name" value="P-loop_NTPase"/>
</dbReference>
<evidence type="ECO:0000259" key="12">
    <source>
        <dbReference type="PROSITE" id="PS50893"/>
    </source>
</evidence>
<evidence type="ECO:0000256" key="10">
    <source>
        <dbReference type="ARBA" id="ARBA00023136"/>
    </source>
</evidence>
<gene>
    <name evidence="13" type="ORF">E8M01_18080</name>
</gene>
<keyword evidence="14" id="KW-1185">Reference proteome</keyword>
<dbReference type="InterPro" id="IPR043428">
    <property type="entry name" value="LivM-like"/>
</dbReference>
<dbReference type="Pfam" id="PF02653">
    <property type="entry name" value="BPD_transp_2"/>
    <property type="match status" value="1"/>
</dbReference>
<evidence type="ECO:0000313" key="14">
    <source>
        <dbReference type="Proteomes" id="UP000298781"/>
    </source>
</evidence>
<dbReference type="CDD" id="cd03224">
    <property type="entry name" value="ABC_TM1139_LivF_branched"/>
    <property type="match status" value="1"/>
</dbReference>
<organism evidence="13 14">
    <name type="scientific">Phreatobacter stygius</name>
    <dbReference type="NCBI Taxonomy" id="1940610"/>
    <lineage>
        <taxon>Bacteria</taxon>
        <taxon>Pseudomonadati</taxon>
        <taxon>Pseudomonadota</taxon>
        <taxon>Alphaproteobacteria</taxon>
        <taxon>Hyphomicrobiales</taxon>
        <taxon>Phreatobacteraceae</taxon>
        <taxon>Phreatobacter</taxon>
    </lineage>
</organism>
<evidence type="ECO:0000256" key="9">
    <source>
        <dbReference type="ARBA" id="ARBA00022989"/>
    </source>
</evidence>
<dbReference type="RefSeq" id="WP_136961396.1">
    <property type="nucleotide sequence ID" value="NZ_CP039690.1"/>
</dbReference>
<evidence type="ECO:0000256" key="5">
    <source>
        <dbReference type="ARBA" id="ARBA00022692"/>
    </source>
</evidence>
<reference evidence="13 14" key="1">
    <citation type="submission" date="2019-04" db="EMBL/GenBank/DDBJ databases">
        <title>Phreatobacter aquaticus sp. nov.</title>
        <authorList>
            <person name="Choi A."/>
        </authorList>
    </citation>
    <scope>NUCLEOTIDE SEQUENCE [LARGE SCALE GENOMIC DNA]</scope>
    <source>
        <strain evidence="13 14">KCTC 52518</strain>
    </source>
</reference>
<feature type="transmembrane region" description="Helical" evidence="11">
    <location>
        <begin position="208"/>
        <end position="231"/>
    </location>
</feature>
<keyword evidence="10 11" id="KW-0472">Membrane</keyword>
<keyword evidence="9 11" id="KW-1133">Transmembrane helix</keyword>
<keyword evidence="4" id="KW-1003">Cell membrane</keyword>
<dbReference type="SUPFAM" id="SSF52540">
    <property type="entry name" value="P-loop containing nucleoside triphosphate hydrolases"/>
    <property type="match status" value="2"/>
</dbReference>
<feature type="transmembrane region" description="Helical" evidence="11">
    <location>
        <begin position="154"/>
        <end position="172"/>
    </location>
</feature>
<dbReference type="InterPro" id="IPR003593">
    <property type="entry name" value="AAA+_ATPase"/>
</dbReference>
<feature type="transmembrane region" description="Helical" evidence="11">
    <location>
        <begin position="243"/>
        <end position="266"/>
    </location>
</feature>
<dbReference type="InterPro" id="IPR052156">
    <property type="entry name" value="BCAA_Transport_ATP-bd_LivF"/>
</dbReference>
<dbReference type="PANTHER" id="PTHR43820:SF4">
    <property type="entry name" value="HIGH-AFFINITY BRANCHED-CHAIN AMINO ACID TRANSPORT ATP-BINDING PROTEIN LIVF"/>
    <property type="match status" value="1"/>
</dbReference>
<dbReference type="InterPro" id="IPR017871">
    <property type="entry name" value="ABC_transporter-like_CS"/>
</dbReference>
<accession>A0A4D7B6R0</accession>
<dbReference type="EMBL" id="CP039690">
    <property type="protein sequence ID" value="QCI65950.1"/>
    <property type="molecule type" value="Genomic_DNA"/>
</dbReference>
<dbReference type="GO" id="GO:0015807">
    <property type="term" value="P:L-amino acid transport"/>
    <property type="evidence" value="ECO:0007669"/>
    <property type="project" value="TreeGrafter"/>
</dbReference>
<dbReference type="AlphaFoldDB" id="A0A4D7B6R0"/>
<dbReference type="OrthoDB" id="9805029at2"/>
<name>A0A4D7B6R0_9HYPH</name>
<dbReference type="InterPro" id="IPR032823">
    <property type="entry name" value="BCA_ABC_TP_C"/>
</dbReference>
<dbReference type="Pfam" id="PF12399">
    <property type="entry name" value="BCA_ABC_TP_C"/>
    <property type="match status" value="1"/>
</dbReference>
<dbReference type="KEGG" id="pstg:E8M01_18080"/>
<dbReference type="GO" id="GO:0016887">
    <property type="term" value="F:ATP hydrolysis activity"/>
    <property type="evidence" value="ECO:0007669"/>
    <property type="project" value="InterPro"/>
</dbReference>
<feature type="transmembrane region" description="Helical" evidence="11">
    <location>
        <begin position="39"/>
        <end position="57"/>
    </location>
</feature>
<keyword evidence="8" id="KW-0029">Amino-acid transport</keyword>
<proteinExistence type="inferred from homology"/>
<dbReference type="Pfam" id="PF00005">
    <property type="entry name" value="ABC_tran"/>
    <property type="match status" value="2"/>
</dbReference>
<feature type="transmembrane region" description="Helical" evidence="11">
    <location>
        <begin position="64"/>
        <end position="82"/>
    </location>
</feature>
<feature type="transmembrane region" description="Helical" evidence="11">
    <location>
        <begin position="114"/>
        <end position="134"/>
    </location>
</feature>
<dbReference type="InterPro" id="IPR003439">
    <property type="entry name" value="ABC_transporter-like_ATP-bd"/>
</dbReference>
<evidence type="ECO:0000256" key="6">
    <source>
        <dbReference type="ARBA" id="ARBA00022741"/>
    </source>
</evidence>
<dbReference type="CDD" id="cd06581">
    <property type="entry name" value="TM_PBP1_LivM_like"/>
    <property type="match status" value="1"/>
</dbReference>
<evidence type="ECO:0000256" key="3">
    <source>
        <dbReference type="ARBA" id="ARBA00022448"/>
    </source>
</evidence>
<comment type="similarity">
    <text evidence="2">Belongs to the ABC transporter superfamily.</text>
</comment>
<dbReference type="GO" id="GO:0015658">
    <property type="term" value="F:branched-chain amino acid transmembrane transporter activity"/>
    <property type="evidence" value="ECO:0007669"/>
    <property type="project" value="InterPro"/>
</dbReference>
<feature type="domain" description="ABC transporter" evidence="12">
    <location>
        <begin position="606"/>
        <end position="831"/>
    </location>
</feature>
<dbReference type="PROSITE" id="PS00211">
    <property type="entry name" value="ABC_TRANSPORTER_1"/>
    <property type="match status" value="1"/>
</dbReference>
<dbReference type="SMART" id="SM00382">
    <property type="entry name" value="AAA"/>
    <property type="match status" value="2"/>
</dbReference>
<keyword evidence="5 11" id="KW-0812">Transmembrane</keyword>
<evidence type="ECO:0000256" key="7">
    <source>
        <dbReference type="ARBA" id="ARBA00022840"/>
    </source>
</evidence>
<keyword evidence="7 13" id="KW-0067">ATP-binding</keyword>
<dbReference type="GO" id="GO:0005524">
    <property type="term" value="F:ATP binding"/>
    <property type="evidence" value="ECO:0007669"/>
    <property type="project" value="UniProtKB-KW"/>
</dbReference>
<dbReference type="CDD" id="cd03219">
    <property type="entry name" value="ABC_Mj1267_LivG_branched"/>
    <property type="match status" value="1"/>
</dbReference>
<protein>
    <submittedName>
        <fullName evidence="13">ATP-binding cassette domain-containing protein</fullName>
    </submittedName>
</protein>
<evidence type="ECO:0000256" key="1">
    <source>
        <dbReference type="ARBA" id="ARBA00004651"/>
    </source>
</evidence>
<dbReference type="PROSITE" id="PS50893">
    <property type="entry name" value="ABC_TRANSPORTER_2"/>
    <property type="match status" value="2"/>
</dbReference>
<evidence type="ECO:0000313" key="13">
    <source>
        <dbReference type="EMBL" id="QCI65950.1"/>
    </source>
</evidence>
<dbReference type="PANTHER" id="PTHR43820">
    <property type="entry name" value="HIGH-AFFINITY BRANCHED-CHAIN AMINO ACID TRANSPORT ATP-BINDING PROTEIN LIVF"/>
    <property type="match status" value="1"/>
</dbReference>
<evidence type="ECO:0000256" key="11">
    <source>
        <dbReference type="SAM" id="Phobius"/>
    </source>
</evidence>
<feature type="transmembrane region" description="Helical" evidence="11">
    <location>
        <begin position="88"/>
        <end position="107"/>
    </location>
</feature>
<feature type="transmembrane region" description="Helical" evidence="11">
    <location>
        <begin position="278"/>
        <end position="297"/>
    </location>
</feature>
<dbReference type="Gene3D" id="3.40.50.300">
    <property type="entry name" value="P-loop containing nucleotide triphosphate hydrolases"/>
    <property type="match status" value="2"/>
</dbReference>
<evidence type="ECO:0000256" key="8">
    <source>
        <dbReference type="ARBA" id="ARBA00022970"/>
    </source>
</evidence>
<evidence type="ECO:0000256" key="2">
    <source>
        <dbReference type="ARBA" id="ARBA00005417"/>
    </source>
</evidence>
<dbReference type="GO" id="GO:0005886">
    <property type="term" value="C:plasma membrane"/>
    <property type="evidence" value="ECO:0007669"/>
    <property type="project" value="UniProtKB-SubCell"/>
</dbReference>
<sequence>MKTPSLLTNPILWVAVVLTALSVLWTALGAPISLVTQIAIYALYGAGVNLLIGYTGLVPFGASVFFGCASYAAAFAIVSVVGNEFAALVLSVVFSMVMALVMGLIILRRRGLYFSLLTLAFSQIAFELAFKWTSVTGGENGIQGVPRPSFGSDMAFHIFTVASVVAGLWFLWRLVHAPFGRVLQAVRDNEQRASSLGYNTYLIKLGSFTLMAGVIGYAGALLTLMLQGVYANNLSWQHAGDPLLMTVLGGVHHFLGPLWGAIAFIVLENRLSALTENWWLIFAPIIIAFALLSPEGIHGLAQRIMRRERWTLTRAAIPARPADIAPYESAAIQVDAARPILSVRGLSKSFGSLVTANAIDLEVMPFRLHSIIGPNGAGKTTLFNMLTGVLPPNSGTITFEGKDITGLPMYARARLGISRSFQILSIFPNLTVFENVRVAVQAQRHGISGLIRDAYDLTGINDRSWSILDAVGLADQAAEPCANLPHGAKRLLEIAVTLATDCKLLLLDEPLAGLAEADRQVVAALIRKLADRHAVLLIEHDIDRVLALSDRITVLHQGRLIADGPPAEVGSNPEVIAAYLGAAKDAGAAAAPAVTRTDTTTSKPLLVVKNVAVGYGGSSVLDDLNLVVREGEAVALLGRNGVGKTTTLRALTGSLAISSGAMSFDGTDISASKTYEINRLGISLVPEGRRLFPNLTVMENLQIAARPGGLSFDAVFELFPRLKARQRAKAESLSGGERQMAAIARALVMPSKLILLDEPFEGLAPAVVKEVMEALVRLRGKVAMVIVEHHAETVLPIVDRAYVLVNGRVAFEGDAAVLEQDHKLQARLLGVVQAEATPEAVH</sequence>
<dbReference type="InterPro" id="IPR001851">
    <property type="entry name" value="ABC_transp_permease"/>
</dbReference>
<keyword evidence="3" id="KW-0813">Transport</keyword>
<feature type="domain" description="ABC transporter" evidence="12">
    <location>
        <begin position="341"/>
        <end position="582"/>
    </location>
</feature>